<name>A0ABX2ILE1_9RHOO</name>
<keyword evidence="7 10" id="KW-0443">Lipid metabolism</keyword>
<comment type="subcellular location">
    <subcellularLocation>
        <location evidence="10">Cell inner membrane</location>
        <topology evidence="10">Peripheral membrane protein</topology>
        <orientation evidence="10">Cytoplasmic side</orientation>
    </subcellularLocation>
</comment>
<feature type="binding site" evidence="10">
    <location>
        <begin position="79"/>
        <end position="80"/>
    </location>
    <ligand>
        <name>substrate</name>
    </ligand>
</feature>
<keyword evidence="6 10" id="KW-0378">Hydrolase</keyword>
<dbReference type="Pfam" id="PF00149">
    <property type="entry name" value="Metallophos"/>
    <property type="match status" value="1"/>
</dbReference>
<feature type="binding site" evidence="10">
    <location>
        <position position="160"/>
    </location>
    <ligand>
        <name>substrate</name>
    </ligand>
</feature>
<dbReference type="EC" id="3.6.1.54" evidence="10"/>
<feature type="binding site" evidence="10">
    <location>
        <position position="166"/>
    </location>
    <ligand>
        <name>substrate</name>
    </ligand>
</feature>
<reference evidence="12 13" key="1">
    <citation type="submission" date="2020-06" db="EMBL/GenBank/DDBJ databases">
        <title>Draft genome of Uliginosibacterium sp. IMCC34675.</title>
        <authorList>
            <person name="Song J."/>
        </authorList>
    </citation>
    <scope>NUCLEOTIDE SEQUENCE [LARGE SCALE GENOMIC DNA]</scope>
    <source>
        <strain evidence="12 13">IMCC34675</strain>
    </source>
</reference>
<feature type="binding site" evidence="10">
    <location>
        <position position="198"/>
    </location>
    <ligand>
        <name>Mn(2+)</name>
        <dbReference type="ChEBI" id="CHEBI:29035"/>
        <label>1</label>
    </ligand>
</feature>
<keyword evidence="8 10" id="KW-0472">Membrane</keyword>
<comment type="similarity">
    <text evidence="10">Belongs to the LpxH family.</text>
</comment>
<feature type="domain" description="Calcineurin-like phosphoesterase" evidence="11">
    <location>
        <begin position="2"/>
        <end position="200"/>
    </location>
</feature>
<evidence type="ECO:0000259" key="11">
    <source>
        <dbReference type="Pfam" id="PF00149"/>
    </source>
</evidence>
<dbReference type="NCBIfam" id="NF003743">
    <property type="entry name" value="PRK05340.1"/>
    <property type="match status" value="1"/>
</dbReference>
<evidence type="ECO:0000256" key="1">
    <source>
        <dbReference type="ARBA" id="ARBA00022475"/>
    </source>
</evidence>
<dbReference type="Gene3D" id="3.60.21.10">
    <property type="match status" value="1"/>
</dbReference>
<evidence type="ECO:0000256" key="3">
    <source>
        <dbReference type="ARBA" id="ARBA00022519"/>
    </source>
</evidence>
<dbReference type="RefSeq" id="WP_170021596.1">
    <property type="nucleotide sequence ID" value="NZ_JABCSC020000002.1"/>
</dbReference>
<dbReference type="PANTHER" id="PTHR34990">
    <property type="entry name" value="UDP-2,3-DIACYLGLUCOSAMINE HYDROLASE-RELATED"/>
    <property type="match status" value="1"/>
</dbReference>
<keyword evidence="2 10" id="KW-0444">Lipid biosynthesis</keyword>
<comment type="catalytic activity">
    <reaction evidence="10">
        <text>UDP-2-N,3-O-bis[(3R)-3-hydroxytetradecanoyl]-alpha-D-glucosamine + H2O = 2-N,3-O-bis[(3R)-3-hydroxytetradecanoyl]-alpha-D-glucosaminyl 1-phosphate + UMP + 2 H(+)</text>
        <dbReference type="Rhea" id="RHEA:25213"/>
        <dbReference type="ChEBI" id="CHEBI:15377"/>
        <dbReference type="ChEBI" id="CHEBI:15378"/>
        <dbReference type="ChEBI" id="CHEBI:57865"/>
        <dbReference type="ChEBI" id="CHEBI:57957"/>
        <dbReference type="ChEBI" id="CHEBI:78847"/>
        <dbReference type="EC" id="3.6.1.54"/>
    </reaction>
</comment>
<dbReference type="HAMAP" id="MF_00575">
    <property type="entry name" value="LpxH"/>
    <property type="match status" value="1"/>
</dbReference>
<gene>
    <name evidence="10" type="primary">lpxH</name>
    <name evidence="12" type="ORF">HJ583_008890</name>
</gene>
<comment type="pathway">
    <text evidence="10">Glycolipid biosynthesis; lipid IV(A) biosynthesis; lipid IV(A) from (3R)-3-hydroxytetradecanoyl-[acyl-carrier-protein] and UDP-N-acetyl-alpha-D-glucosamine: step 4/6.</text>
</comment>
<feature type="binding site" evidence="10">
    <location>
        <position position="163"/>
    </location>
    <ligand>
        <name>substrate</name>
    </ligand>
</feature>
<keyword evidence="9 10" id="KW-0464">Manganese</keyword>
<dbReference type="InterPro" id="IPR010138">
    <property type="entry name" value="UDP-diacylglucosamine_Hdrlase"/>
</dbReference>
<feature type="binding site" evidence="10">
    <location>
        <position position="40"/>
    </location>
    <ligand>
        <name>Mn(2+)</name>
        <dbReference type="ChEBI" id="CHEBI:29035"/>
        <label>1</label>
    </ligand>
</feature>
<comment type="cofactor">
    <cofactor evidence="10">
        <name>Mn(2+)</name>
        <dbReference type="ChEBI" id="CHEBI:29035"/>
    </cofactor>
    <text evidence="10">Binds 2 Mn(2+) ions per subunit in a binuclear metal center.</text>
</comment>
<feature type="binding site" evidence="10">
    <location>
        <position position="79"/>
    </location>
    <ligand>
        <name>Mn(2+)</name>
        <dbReference type="ChEBI" id="CHEBI:29035"/>
        <label>2</label>
    </ligand>
</feature>
<comment type="function">
    <text evidence="10">Hydrolyzes the pyrophosphate bond of UDP-2,3-diacylglucosamine to yield 2,3-diacylglucosamine 1-phosphate (lipid X) and UMP by catalyzing the attack of water at the alpha-P atom. Involved in the biosynthesis of lipid A, a phosphorylated glycolipid that anchors the lipopolysaccharide to the outer membrane of the cell.</text>
</comment>
<dbReference type="CDD" id="cd07398">
    <property type="entry name" value="MPP_YbbF-LpxH"/>
    <property type="match status" value="1"/>
</dbReference>
<evidence type="ECO:0000256" key="5">
    <source>
        <dbReference type="ARBA" id="ARBA00022723"/>
    </source>
</evidence>
<organism evidence="12 13">
    <name type="scientific">Uliginosibacterium aquaticum</name>
    <dbReference type="NCBI Taxonomy" id="2731212"/>
    <lineage>
        <taxon>Bacteria</taxon>
        <taxon>Pseudomonadati</taxon>
        <taxon>Pseudomonadota</taxon>
        <taxon>Betaproteobacteria</taxon>
        <taxon>Rhodocyclales</taxon>
        <taxon>Zoogloeaceae</taxon>
        <taxon>Uliginosibacterium</taxon>
    </lineage>
</organism>
<feature type="binding site" evidence="10">
    <location>
        <position position="7"/>
    </location>
    <ligand>
        <name>Mn(2+)</name>
        <dbReference type="ChEBI" id="CHEBI:29035"/>
        <label>1</label>
    </ligand>
</feature>
<dbReference type="InterPro" id="IPR043461">
    <property type="entry name" value="LpxH-like"/>
</dbReference>
<feature type="binding site" evidence="10">
    <location>
        <position position="196"/>
    </location>
    <ligand>
        <name>Mn(2+)</name>
        <dbReference type="ChEBI" id="CHEBI:29035"/>
        <label>2</label>
    </ligand>
</feature>
<dbReference type="PANTHER" id="PTHR34990:SF1">
    <property type="entry name" value="UDP-2,3-DIACYLGLUCOSAMINE HYDROLASE"/>
    <property type="match status" value="1"/>
</dbReference>
<evidence type="ECO:0000256" key="2">
    <source>
        <dbReference type="ARBA" id="ARBA00022516"/>
    </source>
</evidence>
<dbReference type="EMBL" id="JABCSC020000002">
    <property type="protein sequence ID" value="NSL55136.1"/>
    <property type="molecule type" value="Genomic_DNA"/>
</dbReference>
<dbReference type="Proteomes" id="UP000778523">
    <property type="component" value="Unassembled WGS sequence"/>
</dbReference>
<evidence type="ECO:0000256" key="4">
    <source>
        <dbReference type="ARBA" id="ARBA00022556"/>
    </source>
</evidence>
<feature type="binding site" evidence="10">
    <location>
        <position position="114"/>
    </location>
    <ligand>
        <name>Mn(2+)</name>
        <dbReference type="ChEBI" id="CHEBI:29035"/>
        <label>2</label>
    </ligand>
</feature>
<dbReference type="NCBIfam" id="TIGR01854">
    <property type="entry name" value="lipid_A_lpxH"/>
    <property type="match status" value="1"/>
</dbReference>
<feature type="binding site" evidence="10">
    <location>
        <position position="196"/>
    </location>
    <ligand>
        <name>substrate</name>
    </ligand>
</feature>
<feature type="binding site" evidence="10">
    <location>
        <position position="122"/>
    </location>
    <ligand>
        <name>substrate</name>
    </ligand>
</feature>
<evidence type="ECO:0000313" key="13">
    <source>
        <dbReference type="Proteomes" id="UP000778523"/>
    </source>
</evidence>
<dbReference type="SUPFAM" id="SSF56300">
    <property type="entry name" value="Metallo-dependent phosphatases"/>
    <property type="match status" value="1"/>
</dbReference>
<feature type="binding site" evidence="10">
    <location>
        <position position="9"/>
    </location>
    <ligand>
        <name>Mn(2+)</name>
        <dbReference type="ChEBI" id="CHEBI:29035"/>
        <label>1</label>
    </ligand>
</feature>
<evidence type="ECO:0000313" key="12">
    <source>
        <dbReference type="EMBL" id="NSL55136.1"/>
    </source>
</evidence>
<dbReference type="InterPro" id="IPR029052">
    <property type="entry name" value="Metallo-depent_PP-like"/>
</dbReference>
<keyword evidence="13" id="KW-1185">Reference proteome</keyword>
<evidence type="ECO:0000256" key="9">
    <source>
        <dbReference type="ARBA" id="ARBA00023211"/>
    </source>
</evidence>
<dbReference type="InterPro" id="IPR004843">
    <property type="entry name" value="Calcineurin-like_PHP"/>
</dbReference>
<keyword evidence="1 10" id="KW-1003">Cell membrane</keyword>
<evidence type="ECO:0000256" key="8">
    <source>
        <dbReference type="ARBA" id="ARBA00023136"/>
    </source>
</evidence>
<feature type="binding site" evidence="10">
    <location>
        <position position="40"/>
    </location>
    <ligand>
        <name>Mn(2+)</name>
        <dbReference type="ChEBI" id="CHEBI:29035"/>
        <label>2</label>
    </ligand>
</feature>
<keyword evidence="3 10" id="KW-0997">Cell inner membrane</keyword>
<evidence type="ECO:0000256" key="6">
    <source>
        <dbReference type="ARBA" id="ARBA00022801"/>
    </source>
</evidence>
<protein>
    <recommendedName>
        <fullName evidence="10">UDP-2,3-diacylglucosamine hydrolase</fullName>
        <ecNumber evidence="10">3.6.1.54</ecNumber>
    </recommendedName>
    <alternativeName>
        <fullName evidence="10">UDP-2,3-diacylglucosamine diphosphatase</fullName>
    </alternativeName>
</protein>
<accession>A0ABX2ILE1</accession>
<dbReference type="GO" id="GO:0016787">
    <property type="term" value="F:hydrolase activity"/>
    <property type="evidence" value="ECO:0007669"/>
    <property type="project" value="UniProtKB-KW"/>
</dbReference>
<keyword evidence="5 10" id="KW-0479">Metal-binding</keyword>
<evidence type="ECO:0000256" key="10">
    <source>
        <dbReference type="HAMAP-Rule" id="MF_00575"/>
    </source>
</evidence>
<keyword evidence="4 10" id="KW-0441">Lipid A biosynthesis</keyword>
<evidence type="ECO:0000256" key="7">
    <source>
        <dbReference type="ARBA" id="ARBA00023098"/>
    </source>
</evidence>
<proteinExistence type="inferred from homology"/>
<comment type="caution">
    <text evidence="12">The sequence shown here is derived from an EMBL/GenBank/DDBJ whole genome shotgun (WGS) entry which is preliminary data.</text>
</comment>
<sequence length="239" mass="27056">MILFISDLHLQAAEPETAQAFLEFLAGPARQARELWILGDLFELWTADDDLREAFPASIADALADLCRSGVAIRIVVGNRDFMLGKVFEARSGARIVPEPALLEFEGKRLVLLHGDAQCTDDVAYQRYRRRIRSPFIQALQRNLPYFVRRAIVRRIRQRSVMNRQKYGERKISDLNADAIAEVFRATGADIMIHGHTHQPACHTLAVDERECQRWVLADWHGKATWLEAGPEGLIARGG</sequence>